<dbReference type="AlphaFoldDB" id="A0AAW1XIS7"/>
<keyword evidence="2" id="KW-0732">Signal</keyword>
<feature type="region of interest" description="Disordered" evidence="1">
    <location>
        <begin position="114"/>
        <end position="145"/>
    </location>
</feature>
<protein>
    <submittedName>
        <fullName evidence="3">Uncharacterized protein</fullName>
    </submittedName>
</protein>
<evidence type="ECO:0000313" key="3">
    <source>
        <dbReference type="EMBL" id="KAK9936354.1"/>
    </source>
</evidence>
<feature type="compositionally biased region" description="Low complexity" evidence="1">
    <location>
        <begin position="76"/>
        <end position="86"/>
    </location>
</feature>
<dbReference type="EMBL" id="JBEDUW010000003">
    <property type="protein sequence ID" value="KAK9936354.1"/>
    <property type="molecule type" value="Genomic_DNA"/>
</dbReference>
<evidence type="ECO:0000256" key="2">
    <source>
        <dbReference type="SAM" id="SignalP"/>
    </source>
</evidence>
<dbReference type="Proteomes" id="UP001457282">
    <property type="component" value="Unassembled WGS sequence"/>
</dbReference>
<reference evidence="3 4" key="1">
    <citation type="journal article" date="2023" name="G3 (Bethesda)">
        <title>A chromosome-length genome assembly and annotation of blackberry (Rubus argutus, cv. 'Hillquist').</title>
        <authorList>
            <person name="Bruna T."/>
            <person name="Aryal R."/>
            <person name="Dudchenko O."/>
            <person name="Sargent D.J."/>
            <person name="Mead D."/>
            <person name="Buti M."/>
            <person name="Cavallini A."/>
            <person name="Hytonen T."/>
            <person name="Andres J."/>
            <person name="Pham M."/>
            <person name="Weisz D."/>
            <person name="Mascagni F."/>
            <person name="Usai G."/>
            <person name="Natali L."/>
            <person name="Bassil N."/>
            <person name="Fernandez G.E."/>
            <person name="Lomsadze A."/>
            <person name="Armour M."/>
            <person name="Olukolu B."/>
            <person name="Poorten T."/>
            <person name="Britton C."/>
            <person name="Davik J."/>
            <person name="Ashrafi H."/>
            <person name="Aiden E.L."/>
            <person name="Borodovsky M."/>
            <person name="Worthington M."/>
        </authorList>
    </citation>
    <scope>NUCLEOTIDE SEQUENCE [LARGE SCALE GENOMIC DNA]</scope>
    <source>
        <strain evidence="3">PI 553951</strain>
    </source>
</reference>
<gene>
    <name evidence="3" type="ORF">M0R45_013200</name>
</gene>
<feature type="region of interest" description="Disordered" evidence="1">
    <location>
        <begin position="201"/>
        <end position="269"/>
    </location>
</feature>
<feature type="signal peptide" evidence="2">
    <location>
        <begin position="1"/>
        <end position="22"/>
    </location>
</feature>
<accession>A0AAW1XIS7</accession>
<organism evidence="3 4">
    <name type="scientific">Rubus argutus</name>
    <name type="common">Southern blackberry</name>
    <dbReference type="NCBI Taxonomy" id="59490"/>
    <lineage>
        <taxon>Eukaryota</taxon>
        <taxon>Viridiplantae</taxon>
        <taxon>Streptophyta</taxon>
        <taxon>Embryophyta</taxon>
        <taxon>Tracheophyta</taxon>
        <taxon>Spermatophyta</taxon>
        <taxon>Magnoliopsida</taxon>
        <taxon>eudicotyledons</taxon>
        <taxon>Gunneridae</taxon>
        <taxon>Pentapetalae</taxon>
        <taxon>rosids</taxon>
        <taxon>fabids</taxon>
        <taxon>Rosales</taxon>
        <taxon>Rosaceae</taxon>
        <taxon>Rosoideae</taxon>
        <taxon>Rosoideae incertae sedis</taxon>
        <taxon>Rubus</taxon>
    </lineage>
</organism>
<evidence type="ECO:0000256" key="1">
    <source>
        <dbReference type="SAM" id="MobiDB-lite"/>
    </source>
</evidence>
<name>A0AAW1XIS7_RUBAR</name>
<evidence type="ECO:0000313" key="4">
    <source>
        <dbReference type="Proteomes" id="UP001457282"/>
    </source>
</evidence>
<feature type="compositionally biased region" description="Polar residues" evidence="1">
    <location>
        <begin position="201"/>
        <end position="216"/>
    </location>
</feature>
<keyword evidence="4" id="KW-1185">Reference proteome</keyword>
<sequence>MVTPTWACMACLLLLSLGVSSAYRDIGGQKDPKVVDKPDNFVLGGHIRGGMGLKPGFHIGGIIEGVLGLGDKRRPQSPSQSPSFGAGATGVGYGGGQGGGYGGGGSYGGGQGGGSCGGQGGGSSGDQGGGNCGDQSGGDSGGQAGGIVNIPSFTIPGFDIGGIIGGGISTGSSGLYCTPIDCPSNNCKGVRLYFDNSNMAPSETTAASNGQKQTMNHGMEDKHIMDTLASEPVPSSSLASEPSNSLAPEPSNSLAPEPSDGLAPAPESG</sequence>
<feature type="compositionally biased region" description="Low complexity" evidence="1">
    <location>
        <begin position="228"/>
        <end position="248"/>
    </location>
</feature>
<feature type="region of interest" description="Disordered" evidence="1">
    <location>
        <begin position="70"/>
        <end position="89"/>
    </location>
</feature>
<feature type="chain" id="PRO_5043665642" evidence="2">
    <location>
        <begin position="23"/>
        <end position="269"/>
    </location>
</feature>
<proteinExistence type="predicted"/>
<comment type="caution">
    <text evidence="3">The sequence shown here is derived from an EMBL/GenBank/DDBJ whole genome shotgun (WGS) entry which is preliminary data.</text>
</comment>